<dbReference type="EMBL" id="JANPWB010000011">
    <property type="protein sequence ID" value="KAJ1130030.1"/>
    <property type="molecule type" value="Genomic_DNA"/>
</dbReference>
<protein>
    <submittedName>
        <fullName evidence="2">Uncharacterized protein</fullName>
    </submittedName>
</protein>
<gene>
    <name evidence="2" type="ORF">NDU88_008386</name>
</gene>
<organism evidence="2 3">
    <name type="scientific">Pleurodeles waltl</name>
    <name type="common">Iberian ribbed newt</name>
    <dbReference type="NCBI Taxonomy" id="8319"/>
    <lineage>
        <taxon>Eukaryota</taxon>
        <taxon>Metazoa</taxon>
        <taxon>Chordata</taxon>
        <taxon>Craniata</taxon>
        <taxon>Vertebrata</taxon>
        <taxon>Euteleostomi</taxon>
        <taxon>Amphibia</taxon>
        <taxon>Batrachia</taxon>
        <taxon>Caudata</taxon>
        <taxon>Salamandroidea</taxon>
        <taxon>Salamandridae</taxon>
        <taxon>Pleurodelinae</taxon>
        <taxon>Pleurodeles</taxon>
    </lineage>
</organism>
<sequence length="75" mass="8765">MTPPRMSRGKRLGKPLLFGAVLLGLGTVFINRHRFLTDVEELRAKARDKYEMKRLEVEEARQRQLAELAEKRKSQ</sequence>
<dbReference type="AlphaFoldDB" id="A0AAV7PSR6"/>
<name>A0AAV7PSR6_PLEWA</name>
<dbReference type="Proteomes" id="UP001066276">
    <property type="component" value="Chromosome 7"/>
</dbReference>
<keyword evidence="1" id="KW-0175">Coiled coil</keyword>
<comment type="caution">
    <text evidence="2">The sequence shown here is derived from an EMBL/GenBank/DDBJ whole genome shotgun (WGS) entry which is preliminary data.</text>
</comment>
<proteinExistence type="predicted"/>
<evidence type="ECO:0000313" key="2">
    <source>
        <dbReference type="EMBL" id="KAJ1130030.1"/>
    </source>
</evidence>
<feature type="coiled-coil region" evidence="1">
    <location>
        <begin position="43"/>
        <end position="72"/>
    </location>
</feature>
<accession>A0AAV7PSR6</accession>
<evidence type="ECO:0000313" key="3">
    <source>
        <dbReference type="Proteomes" id="UP001066276"/>
    </source>
</evidence>
<keyword evidence="3" id="KW-1185">Reference proteome</keyword>
<evidence type="ECO:0000256" key="1">
    <source>
        <dbReference type="SAM" id="Coils"/>
    </source>
</evidence>
<reference evidence="2" key="1">
    <citation type="journal article" date="2022" name="bioRxiv">
        <title>Sequencing and chromosome-scale assembly of the giantPleurodeles waltlgenome.</title>
        <authorList>
            <person name="Brown T."/>
            <person name="Elewa A."/>
            <person name="Iarovenko S."/>
            <person name="Subramanian E."/>
            <person name="Araus A.J."/>
            <person name="Petzold A."/>
            <person name="Susuki M."/>
            <person name="Suzuki K.-i.T."/>
            <person name="Hayashi T."/>
            <person name="Toyoda A."/>
            <person name="Oliveira C."/>
            <person name="Osipova E."/>
            <person name="Leigh N.D."/>
            <person name="Simon A."/>
            <person name="Yun M.H."/>
        </authorList>
    </citation>
    <scope>NUCLEOTIDE SEQUENCE</scope>
    <source>
        <strain evidence="2">20211129_DDA</strain>
        <tissue evidence="2">Liver</tissue>
    </source>
</reference>